<dbReference type="KEGG" id="nve:5505984"/>
<organism evidence="6 7">
    <name type="scientific">Nematostella vectensis</name>
    <name type="common">Starlet sea anemone</name>
    <dbReference type="NCBI Taxonomy" id="45351"/>
    <lineage>
        <taxon>Eukaryota</taxon>
        <taxon>Metazoa</taxon>
        <taxon>Cnidaria</taxon>
        <taxon>Anthozoa</taxon>
        <taxon>Hexacorallia</taxon>
        <taxon>Actiniaria</taxon>
        <taxon>Edwardsiidae</taxon>
        <taxon>Nematostella</taxon>
    </lineage>
</organism>
<dbReference type="GO" id="GO:0003677">
    <property type="term" value="F:DNA binding"/>
    <property type="evidence" value="ECO:0007669"/>
    <property type="project" value="UniProtKB-KW"/>
</dbReference>
<dbReference type="PROSITE" id="PS50217">
    <property type="entry name" value="BZIP"/>
    <property type="match status" value="1"/>
</dbReference>
<evidence type="ECO:0000259" key="5">
    <source>
        <dbReference type="PROSITE" id="PS50217"/>
    </source>
</evidence>
<evidence type="ECO:0000313" key="7">
    <source>
        <dbReference type="Proteomes" id="UP000001593"/>
    </source>
</evidence>
<dbReference type="STRING" id="45351.A7SNT7"/>
<dbReference type="InterPro" id="IPR004827">
    <property type="entry name" value="bZIP"/>
</dbReference>
<keyword evidence="7" id="KW-1185">Reference proteome</keyword>
<dbReference type="GO" id="GO:0006357">
    <property type="term" value="P:regulation of transcription by RNA polymerase II"/>
    <property type="evidence" value="ECO:0007669"/>
    <property type="project" value="InterPro"/>
</dbReference>
<dbReference type="InterPro" id="IPR000837">
    <property type="entry name" value="AP-1"/>
</dbReference>
<dbReference type="AlphaFoldDB" id="A7SNT7"/>
<dbReference type="PROSITE" id="PS00036">
    <property type="entry name" value="BZIP_BASIC"/>
    <property type="match status" value="1"/>
</dbReference>
<evidence type="ECO:0000313" key="6">
    <source>
        <dbReference type="EMBL" id="EDO34605.1"/>
    </source>
</evidence>
<dbReference type="InterPro" id="IPR046347">
    <property type="entry name" value="bZIP_sf"/>
</dbReference>
<dbReference type="HOGENOM" id="CLU_1379608_0_0_1"/>
<evidence type="ECO:0000256" key="1">
    <source>
        <dbReference type="ARBA" id="ARBA00023015"/>
    </source>
</evidence>
<sequence>MESSAYERFDIPLTFAKCGLLERQSVSVASSCNGWPAASKVDVKRELKTCIKTKFEEMGIQLPKVEYKRPPTPQPRPPEKPEVVEQRRRQNKFAAMKSRKKRTERINRLRQKTRKYEESIRKHGMVVKKLREEAEQLKQYLISHNCCKNKKASMGKATTSTYNPCFNVSWLPQHQQQQKQMGETSFDRELNNIFSNLY</sequence>
<feature type="domain" description="BZIP" evidence="5">
    <location>
        <begin position="85"/>
        <end position="144"/>
    </location>
</feature>
<evidence type="ECO:0000256" key="3">
    <source>
        <dbReference type="ARBA" id="ARBA00023163"/>
    </source>
</evidence>
<protein>
    <recommendedName>
        <fullName evidence="5">BZIP domain-containing protein</fullName>
    </recommendedName>
</protein>
<reference evidence="6 7" key="1">
    <citation type="journal article" date="2007" name="Science">
        <title>Sea anemone genome reveals ancestral eumetazoan gene repertoire and genomic organization.</title>
        <authorList>
            <person name="Putnam N.H."/>
            <person name="Srivastava M."/>
            <person name="Hellsten U."/>
            <person name="Dirks B."/>
            <person name="Chapman J."/>
            <person name="Salamov A."/>
            <person name="Terry A."/>
            <person name="Shapiro H."/>
            <person name="Lindquist E."/>
            <person name="Kapitonov V.V."/>
            <person name="Jurka J."/>
            <person name="Genikhovich G."/>
            <person name="Grigoriev I.V."/>
            <person name="Lucas S.M."/>
            <person name="Steele R.E."/>
            <person name="Finnerty J.R."/>
            <person name="Technau U."/>
            <person name="Martindale M.Q."/>
            <person name="Rokhsar D.S."/>
        </authorList>
    </citation>
    <scope>NUCLEOTIDE SEQUENCE [LARGE SCALE GENOMIC DNA]</scope>
    <source>
        <strain evidence="7">CH2 X CH6</strain>
    </source>
</reference>
<dbReference type="PANTHER" id="PTHR23351:SF24">
    <property type="entry name" value="ACTIVATING TRANSCRIPTION FACTOR 3-RELATED"/>
    <property type="match status" value="1"/>
</dbReference>
<keyword evidence="2" id="KW-0238">DNA-binding</keyword>
<comment type="interaction">
    <interactant intactId="EBI-26598450">
        <id>A7SNT7</id>
    </interactant>
    <interactant intactId="EBI-26599004">
        <id>A7RIQ6</id>
        <label>NEMVEDRAFT_v1g238589</label>
    </interactant>
    <organismsDiffer>false</organismsDiffer>
    <experiments>2</experiments>
</comment>
<feature type="region of interest" description="Disordered" evidence="4">
    <location>
        <begin position="66"/>
        <end position="86"/>
    </location>
</feature>
<feature type="compositionally biased region" description="Basic and acidic residues" evidence="4">
    <location>
        <begin position="77"/>
        <end position="86"/>
    </location>
</feature>
<gene>
    <name evidence="6" type="ORF">NEMVEDRAFT_v1g246444</name>
</gene>
<dbReference type="Proteomes" id="UP000001593">
    <property type="component" value="Unassembled WGS sequence"/>
</dbReference>
<name>A7SNT7_NEMVE</name>
<dbReference type="EMBL" id="DS469724">
    <property type="protein sequence ID" value="EDO34605.1"/>
    <property type="molecule type" value="Genomic_DNA"/>
</dbReference>
<keyword evidence="3" id="KW-0804">Transcription</keyword>
<dbReference type="InParanoid" id="A7SNT7"/>
<dbReference type="SUPFAM" id="SSF57959">
    <property type="entry name" value="Leucine zipper domain"/>
    <property type="match status" value="1"/>
</dbReference>
<proteinExistence type="evidence at protein level"/>
<accession>A7SNT7</accession>
<evidence type="ECO:0000256" key="4">
    <source>
        <dbReference type="SAM" id="MobiDB-lite"/>
    </source>
</evidence>
<dbReference type="GO" id="GO:0003700">
    <property type="term" value="F:DNA-binding transcription factor activity"/>
    <property type="evidence" value="ECO:0007669"/>
    <property type="project" value="InterPro"/>
</dbReference>
<dbReference type="PANTHER" id="PTHR23351">
    <property type="entry name" value="FOS TRANSCRIPTION FACTOR-RELATED"/>
    <property type="match status" value="1"/>
</dbReference>
<dbReference type="Gene3D" id="1.20.5.170">
    <property type="match status" value="1"/>
</dbReference>
<dbReference type="IntAct" id="A7SNT7">
    <property type="interactions" value="8"/>
</dbReference>
<evidence type="ECO:0000256" key="2">
    <source>
        <dbReference type="ARBA" id="ARBA00023125"/>
    </source>
</evidence>
<keyword evidence="1" id="KW-0805">Transcription regulation</keyword>